<dbReference type="PROSITE" id="PS00409">
    <property type="entry name" value="PROKAR_NTER_METHYL"/>
    <property type="match status" value="1"/>
</dbReference>
<evidence type="ECO:0000256" key="4">
    <source>
        <dbReference type="ARBA" id="ARBA00022481"/>
    </source>
</evidence>
<dbReference type="EMBL" id="QUZK01000025">
    <property type="protein sequence ID" value="RFF31003.1"/>
    <property type="molecule type" value="Genomic_DNA"/>
</dbReference>
<dbReference type="AlphaFoldDB" id="A0A3E1K9S9"/>
<evidence type="ECO:0000256" key="2">
    <source>
        <dbReference type="ARBA" id="ARBA00008358"/>
    </source>
</evidence>
<dbReference type="InterPro" id="IPR045584">
    <property type="entry name" value="Pilin-like"/>
</dbReference>
<keyword evidence="5 9" id="KW-0997">Cell inner membrane</keyword>
<dbReference type="GO" id="GO:0005886">
    <property type="term" value="C:plasma membrane"/>
    <property type="evidence" value="ECO:0007669"/>
    <property type="project" value="UniProtKB-SubCell"/>
</dbReference>
<name>A0A3E1K9S9_9GAMM</name>
<organism evidence="11 12">
    <name type="scientific">Wenzhouxiangella sediminis</name>
    <dbReference type="NCBI Taxonomy" id="1792836"/>
    <lineage>
        <taxon>Bacteria</taxon>
        <taxon>Pseudomonadati</taxon>
        <taxon>Pseudomonadota</taxon>
        <taxon>Gammaproteobacteria</taxon>
        <taxon>Chromatiales</taxon>
        <taxon>Wenzhouxiangellaceae</taxon>
        <taxon>Wenzhouxiangella</taxon>
    </lineage>
</organism>
<dbReference type="GO" id="GO:0015627">
    <property type="term" value="C:type II protein secretion system complex"/>
    <property type="evidence" value="ECO:0007669"/>
    <property type="project" value="UniProtKB-UniRule"/>
</dbReference>
<proteinExistence type="inferred from homology"/>
<dbReference type="PANTHER" id="PTHR38779:SF2">
    <property type="entry name" value="TYPE II SECRETION SYSTEM PROTEIN I-RELATED"/>
    <property type="match status" value="1"/>
</dbReference>
<dbReference type="NCBIfam" id="TIGR01707">
    <property type="entry name" value="gspI"/>
    <property type="match status" value="1"/>
</dbReference>
<keyword evidence="8" id="KW-0472">Membrane</keyword>
<comment type="similarity">
    <text evidence="2 9">Belongs to the GSP I family.</text>
</comment>
<sequence length="120" mass="12879">MRTRLSGFTLLEVLVALVVVAVAVAALGRAGSQVLDSQAELEQRTWALWVADNALSELQLEVGVSPGQRQGSARMGGRTWYWTMLIQPAPGGELLRVDVAVRDRPGADSPIVMHTGFLAP</sequence>
<comment type="subcellular location">
    <subcellularLocation>
        <location evidence="1 9">Cell inner membrane</location>
        <topology evidence="1 9">Single-pass membrane protein</topology>
    </subcellularLocation>
</comment>
<comment type="function">
    <text evidence="9">Component of the type II secretion system required for the energy-dependent secretion of extracellular factors such as proteases and toxins from the periplasm.</text>
</comment>
<dbReference type="InterPro" id="IPR003413">
    <property type="entry name" value="T2SS_GspI_C"/>
</dbReference>
<feature type="domain" description="Type II secretion system protein GspI C-terminal" evidence="10">
    <location>
        <begin position="41"/>
        <end position="118"/>
    </location>
</feature>
<evidence type="ECO:0000256" key="8">
    <source>
        <dbReference type="ARBA" id="ARBA00023136"/>
    </source>
</evidence>
<dbReference type="Pfam" id="PF02501">
    <property type="entry name" value="T2SSI"/>
    <property type="match status" value="1"/>
</dbReference>
<keyword evidence="3" id="KW-1003">Cell membrane</keyword>
<dbReference type="InterPro" id="IPR012902">
    <property type="entry name" value="N_methyl_site"/>
</dbReference>
<evidence type="ECO:0000256" key="3">
    <source>
        <dbReference type="ARBA" id="ARBA00022475"/>
    </source>
</evidence>
<dbReference type="PANTHER" id="PTHR38779">
    <property type="entry name" value="TYPE II SECRETION SYSTEM PROTEIN I-RELATED"/>
    <property type="match status" value="1"/>
</dbReference>
<comment type="subunit">
    <text evidence="9">Type II secretion is composed of four main components: the outer membrane complex, the inner membrane complex, the cytoplasmic secretion ATPase and the periplasm-spanning pseudopilus.</text>
</comment>
<protein>
    <recommendedName>
        <fullName evidence="9">Type II secretion system protein I</fullName>
        <shortName evidence="9">T2SS minor pseudopilin I</shortName>
    </recommendedName>
</protein>
<dbReference type="NCBIfam" id="TIGR02532">
    <property type="entry name" value="IV_pilin_GFxxxE"/>
    <property type="match status" value="1"/>
</dbReference>
<dbReference type="InterPro" id="IPR010052">
    <property type="entry name" value="T2SS_protein-GspI"/>
</dbReference>
<keyword evidence="6" id="KW-0812">Transmembrane</keyword>
<dbReference type="GO" id="GO:0015628">
    <property type="term" value="P:protein secretion by the type II secretion system"/>
    <property type="evidence" value="ECO:0007669"/>
    <property type="project" value="UniProtKB-UniRule"/>
</dbReference>
<evidence type="ECO:0000259" key="10">
    <source>
        <dbReference type="Pfam" id="PF02501"/>
    </source>
</evidence>
<evidence type="ECO:0000313" key="11">
    <source>
        <dbReference type="EMBL" id="RFF31003.1"/>
    </source>
</evidence>
<evidence type="ECO:0000256" key="6">
    <source>
        <dbReference type="ARBA" id="ARBA00022692"/>
    </source>
</evidence>
<dbReference type="Pfam" id="PF07963">
    <property type="entry name" value="N_methyl"/>
    <property type="match status" value="1"/>
</dbReference>
<dbReference type="RefSeq" id="WP_116650240.1">
    <property type="nucleotide sequence ID" value="NZ_QUZK01000025.1"/>
</dbReference>
<evidence type="ECO:0000256" key="5">
    <source>
        <dbReference type="ARBA" id="ARBA00022519"/>
    </source>
</evidence>
<comment type="PTM">
    <text evidence="9">Cleaved by prepilin peptidase.</text>
</comment>
<evidence type="ECO:0000256" key="1">
    <source>
        <dbReference type="ARBA" id="ARBA00004377"/>
    </source>
</evidence>
<dbReference type="OrthoDB" id="6121517at2"/>
<accession>A0A3E1K9S9</accession>
<gene>
    <name evidence="11" type="primary">gspI</name>
    <name evidence="11" type="ORF">DZC52_06095</name>
</gene>
<keyword evidence="7" id="KW-1133">Transmembrane helix</keyword>
<dbReference type="Gene3D" id="3.30.1300.30">
    <property type="entry name" value="GSPII I/J protein-like"/>
    <property type="match status" value="1"/>
</dbReference>
<dbReference type="SUPFAM" id="SSF54523">
    <property type="entry name" value="Pili subunits"/>
    <property type="match status" value="1"/>
</dbReference>
<evidence type="ECO:0000256" key="7">
    <source>
        <dbReference type="ARBA" id="ARBA00022989"/>
    </source>
</evidence>
<reference evidence="11 12" key="1">
    <citation type="submission" date="2018-08" db="EMBL/GenBank/DDBJ databases">
        <title>Wenzhouxiangella salilacus sp. nov., a novel bacterium isolated from a saline lake in Xinjiang Province, China.</title>
        <authorList>
            <person name="Han S."/>
        </authorList>
    </citation>
    <scope>NUCLEOTIDE SEQUENCE [LARGE SCALE GENOMIC DNA]</scope>
    <source>
        <strain evidence="11 12">XDB06</strain>
    </source>
</reference>
<evidence type="ECO:0000256" key="9">
    <source>
        <dbReference type="RuleBase" id="RU368030"/>
    </source>
</evidence>
<keyword evidence="4 9" id="KW-0488">Methylation</keyword>
<evidence type="ECO:0000313" key="12">
    <source>
        <dbReference type="Proteomes" id="UP000260351"/>
    </source>
</evidence>
<comment type="caution">
    <text evidence="11">The sequence shown here is derived from an EMBL/GenBank/DDBJ whole genome shotgun (WGS) entry which is preliminary data.</text>
</comment>
<keyword evidence="12" id="KW-1185">Reference proteome</keyword>
<dbReference type="Proteomes" id="UP000260351">
    <property type="component" value="Unassembled WGS sequence"/>
</dbReference>